<name>A0ABN8IJR6_9NEOP</name>
<organism evidence="10 11">
    <name type="scientific">Iphiclides podalirius</name>
    <name type="common">scarce swallowtail</name>
    <dbReference type="NCBI Taxonomy" id="110791"/>
    <lineage>
        <taxon>Eukaryota</taxon>
        <taxon>Metazoa</taxon>
        <taxon>Ecdysozoa</taxon>
        <taxon>Arthropoda</taxon>
        <taxon>Hexapoda</taxon>
        <taxon>Insecta</taxon>
        <taxon>Pterygota</taxon>
        <taxon>Neoptera</taxon>
        <taxon>Endopterygota</taxon>
        <taxon>Lepidoptera</taxon>
        <taxon>Glossata</taxon>
        <taxon>Ditrysia</taxon>
        <taxon>Papilionoidea</taxon>
        <taxon>Papilionidae</taxon>
        <taxon>Papilioninae</taxon>
        <taxon>Iphiclides</taxon>
    </lineage>
</organism>
<evidence type="ECO:0008006" key="12">
    <source>
        <dbReference type="Google" id="ProtNLM"/>
    </source>
</evidence>
<keyword evidence="11" id="KW-1185">Reference proteome</keyword>
<feature type="transmembrane region" description="Helical" evidence="9">
    <location>
        <begin position="42"/>
        <end position="62"/>
    </location>
</feature>
<dbReference type="PANTHER" id="PTHR21137:SF44">
    <property type="entry name" value="ODORANT RECEPTOR 13A-RELATED"/>
    <property type="match status" value="1"/>
</dbReference>
<evidence type="ECO:0000256" key="3">
    <source>
        <dbReference type="ARBA" id="ARBA00022692"/>
    </source>
</evidence>
<proteinExistence type="predicted"/>
<keyword evidence="7" id="KW-0675">Receptor</keyword>
<reference evidence="10" key="1">
    <citation type="submission" date="2022-03" db="EMBL/GenBank/DDBJ databases">
        <authorList>
            <person name="Martin H S."/>
        </authorList>
    </citation>
    <scope>NUCLEOTIDE SEQUENCE</scope>
</reference>
<feature type="transmembrane region" description="Helical" evidence="9">
    <location>
        <begin position="270"/>
        <end position="295"/>
    </location>
</feature>
<evidence type="ECO:0000256" key="5">
    <source>
        <dbReference type="ARBA" id="ARBA00022989"/>
    </source>
</evidence>
<dbReference type="Proteomes" id="UP000837857">
    <property type="component" value="Chromosome 26"/>
</dbReference>
<accession>A0ABN8IJR6</accession>
<dbReference type="EMBL" id="OW152838">
    <property type="protein sequence ID" value="CAH2059315.1"/>
    <property type="molecule type" value="Genomic_DNA"/>
</dbReference>
<comment type="subcellular location">
    <subcellularLocation>
        <location evidence="1">Membrane</location>
        <topology evidence="1">Multi-pass membrane protein</topology>
    </subcellularLocation>
</comment>
<sequence>MSPFNGILNKRAWNALYWFEFLNLFVSMLLELTSVIQTTAEGSFIDLFTMVPCVGYLTLGMVKSFKITYNRPVYENLISELRDMWPRNTVTEEEYNIMYASCKQVKYVLKGYFYCNIVLVLFFVVPPYIVIFRCMLGEDIPLKLAFSYWFPFDPYQHGRFEAIIVLQTLHCYLSVCLMLIADLLFCIYLNQITTQLDLLAFRIKKLFYVPIDDQLIETYPLAKYTTEQIKEHLEATVGNKWGITYQNQLVEIVKRHRDLIRLSTDVEGEFTFALLINFINSSVIICFCGFCCVFVEKWNEINYKLFLSTAIVQIWLLCWYGQKLLDSSQGIFDAVYNSGWYNVPHNIKSSLIIIFYRAQKEVFVTTYGFSIISMRSYSTLMAAGLFGSNMGV</sequence>
<keyword evidence="4" id="KW-0552">Olfaction</keyword>
<evidence type="ECO:0000256" key="1">
    <source>
        <dbReference type="ARBA" id="ARBA00004141"/>
    </source>
</evidence>
<evidence type="ECO:0000256" key="6">
    <source>
        <dbReference type="ARBA" id="ARBA00023136"/>
    </source>
</evidence>
<evidence type="ECO:0000256" key="9">
    <source>
        <dbReference type="SAM" id="Phobius"/>
    </source>
</evidence>
<keyword evidence="6 9" id="KW-0472">Membrane</keyword>
<protein>
    <recommendedName>
        <fullName evidence="12">Odorant receptor</fullName>
    </recommendedName>
</protein>
<evidence type="ECO:0000256" key="2">
    <source>
        <dbReference type="ARBA" id="ARBA00022606"/>
    </source>
</evidence>
<feature type="non-terminal residue" evidence="10">
    <location>
        <position position="392"/>
    </location>
</feature>
<evidence type="ECO:0000256" key="7">
    <source>
        <dbReference type="ARBA" id="ARBA00023170"/>
    </source>
</evidence>
<evidence type="ECO:0000256" key="4">
    <source>
        <dbReference type="ARBA" id="ARBA00022725"/>
    </source>
</evidence>
<dbReference type="Pfam" id="PF02949">
    <property type="entry name" value="7tm_6"/>
    <property type="match status" value="1"/>
</dbReference>
<feature type="transmembrane region" description="Helical" evidence="9">
    <location>
        <begin position="12"/>
        <end position="30"/>
    </location>
</feature>
<dbReference type="InterPro" id="IPR004117">
    <property type="entry name" value="7tm6_olfct_rcpt"/>
</dbReference>
<evidence type="ECO:0000313" key="11">
    <source>
        <dbReference type="Proteomes" id="UP000837857"/>
    </source>
</evidence>
<feature type="transmembrane region" description="Helical" evidence="9">
    <location>
        <begin position="111"/>
        <end position="131"/>
    </location>
</feature>
<keyword evidence="3 9" id="KW-0812">Transmembrane</keyword>
<keyword evidence="8" id="KW-0807">Transducer</keyword>
<keyword evidence="5 9" id="KW-1133">Transmembrane helix</keyword>
<evidence type="ECO:0000313" key="10">
    <source>
        <dbReference type="EMBL" id="CAH2059315.1"/>
    </source>
</evidence>
<dbReference type="PANTHER" id="PTHR21137">
    <property type="entry name" value="ODORANT RECEPTOR"/>
    <property type="match status" value="1"/>
</dbReference>
<evidence type="ECO:0000256" key="8">
    <source>
        <dbReference type="ARBA" id="ARBA00023224"/>
    </source>
</evidence>
<keyword evidence="2" id="KW-0716">Sensory transduction</keyword>
<gene>
    <name evidence="10" type="ORF">IPOD504_LOCUS10816</name>
</gene>